<dbReference type="PROSITE" id="PS51186">
    <property type="entry name" value="GNAT"/>
    <property type="match status" value="1"/>
</dbReference>
<proteinExistence type="predicted"/>
<dbReference type="Pfam" id="PF00583">
    <property type="entry name" value="Acetyltransf_1"/>
    <property type="match status" value="1"/>
</dbReference>
<protein>
    <submittedName>
        <fullName evidence="2">Acetyltransferase, gnat family</fullName>
    </submittedName>
</protein>
<dbReference type="Gene3D" id="3.40.630.30">
    <property type="match status" value="1"/>
</dbReference>
<keyword evidence="3" id="KW-1185">Reference proteome</keyword>
<dbReference type="CDD" id="cd04301">
    <property type="entry name" value="NAT_SF"/>
    <property type="match status" value="2"/>
</dbReference>
<evidence type="ECO:0000313" key="2">
    <source>
        <dbReference type="EMBL" id="OAQ70826.1"/>
    </source>
</evidence>
<gene>
    <name evidence="2" type="ORF">VFPPC_03225</name>
</gene>
<dbReference type="InterPro" id="IPR016181">
    <property type="entry name" value="Acyl_CoA_acyltransferase"/>
</dbReference>
<dbReference type="STRING" id="1380566.A0A179FYS7"/>
<organism evidence="2 3">
    <name type="scientific">Pochonia chlamydosporia 170</name>
    <dbReference type="NCBI Taxonomy" id="1380566"/>
    <lineage>
        <taxon>Eukaryota</taxon>
        <taxon>Fungi</taxon>
        <taxon>Dikarya</taxon>
        <taxon>Ascomycota</taxon>
        <taxon>Pezizomycotina</taxon>
        <taxon>Sordariomycetes</taxon>
        <taxon>Hypocreomycetidae</taxon>
        <taxon>Hypocreales</taxon>
        <taxon>Clavicipitaceae</taxon>
        <taxon>Pochonia</taxon>
    </lineage>
</organism>
<feature type="domain" description="N-acetyltransferase" evidence="1">
    <location>
        <begin position="1"/>
        <end position="163"/>
    </location>
</feature>
<dbReference type="InterPro" id="IPR000182">
    <property type="entry name" value="GNAT_dom"/>
</dbReference>
<dbReference type="SUPFAM" id="SSF55729">
    <property type="entry name" value="Acyl-CoA N-acyltransferases (Nat)"/>
    <property type="match status" value="1"/>
</dbReference>
<dbReference type="Proteomes" id="UP000078397">
    <property type="component" value="Unassembled WGS sequence"/>
</dbReference>
<dbReference type="GeneID" id="28846748"/>
<dbReference type="GO" id="GO:0016747">
    <property type="term" value="F:acyltransferase activity, transferring groups other than amino-acyl groups"/>
    <property type="evidence" value="ECO:0007669"/>
    <property type="project" value="InterPro"/>
</dbReference>
<dbReference type="EMBL" id="LSBJ02000002">
    <property type="protein sequence ID" value="OAQ70826.1"/>
    <property type="molecule type" value="Genomic_DNA"/>
</dbReference>
<dbReference type="KEGG" id="pchm:VFPPC_03225"/>
<name>A0A179FYS7_METCM</name>
<reference evidence="2 3" key="1">
    <citation type="journal article" date="2016" name="PLoS Pathog.">
        <title>Biosynthesis of antibiotic leucinostatins in bio-control fungus Purpureocillium lilacinum and their inhibition on phytophthora revealed by genome mining.</title>
        <authorList>
            <person name="Wang G."/>
            <person name="Liu Z."/>
            <person name="Lin R."/>
            <person name="Li E."/>
            <person name="Mao Z."/>
            <person name="Ling J."/>
            <person name="Yang Y."/>
            <person name="Yin W.B."/>
            <person name="Xie B."/>
        </authorList>
    </citation>
    <scope>NUCLEOTIDE SEQUENCE [LARGE SCALE GENOMIC DNA]</scope>
    <source>
        <strain evidence="2">170</strain>
    </source>
</reference>
<comment type="caution">
    <text evidence="2">The sequence shown here is derived from an EMBL/GenBank/DDBJ whole genome shotgun (WGS) entry which is preliminary data.</text>
</comment>
<sequence length="283" mass="31352">MESRSLSGFSFAQIADLFNKGFEDYIGNPVNLTAEAVAEYIPQNYLSLAHSHAFYSSDNPNEPIGFAIIAIRPDKPTESRLGAMGIFKAARGKGVGAKALKIVFDAEKARGTEIVGFECIKQNTPAVKLYTNAGCVIKRELFGWQYTPKDGEFATDPELKTCSFDEVDVLVKTHGAADLPWQAWGFSKSPDTHKAFRLGDAYCVVTDPEDKDKDTVKLSCLIVDPQSRRKGEATRLVKAMMAQFPGKKWMATPIFPKEYGDGLAAKLRLEETHLTQYQLEIKL</sequence>
<accession>A0A179FYS7</accession>
<evidence type="ECO:0000313" key="3">
    <source>
        <dbReference type="Proteomes" id="UP000078397"/>
    </source>
</evidence>
<dbReference type="RefSeq" id="XP_018147363.1">
    <property type="nucleotide sequence ID" value="XM_018282754.1"/>
</dbReference>
<evidence type="ECO:0000259" key="1">
    <source>
        <dbReference type="PROSITE" id="PS51186"/>
    </source>
</evidence>
<dbReference type="AlphaFoldDB" id="A0A179FYS7"/>
<dbReference type="OrthoDB" id="9975416at2759"/>